<sequence>MGCGVWGVGFYRFSGKKCLKFPCDYSKSRHFLMSKKPKDIIQQGF</sequence>
<gene>
    <name evidence="1" type="ORF">N44_02418</name>
</gene>
<organism evidence="1 2">
    <name type="scientific">Microcystis aeruginosa NIES-44</name>
    <dbReference type="NCBI Taxonomy" id="449439"/>
    <lineage>
        <taxon>Bacteria</taxon>
        <taxon>Bacillati</taxon>
        <taxon>Cyanobacteriota</taxon>
        <taxon>Cyanophyceae</taxon>
        <taxon>Oscillatoriophycideae</taxon>
        <taxon>Chroococcales</taxon>
        <taxon>Microcystaceae</taxon>
        <taxon>Microcystis</taxon>
    </lineage>
</organism>
<protein>
    <recommendedName>
        <fullName evidence="3">Type IV pilin PilA</fullName>
    </recommendedName>
</protein>
<evidence type="ECO:0000313" key="1">
    <source>
        <dbReference type="EMBL" id="GAL91705.1"/>
    </source>
</evidence>
<accession>A0A0A1VPN5</accession>
<dbReference type="EMBL" id="BBPA01000009">
    <property type="protein sequence ID" value="GAL91705.1"/>
    <property type="molecule type" value="Genomic_DNA"/>
</dbReference>
<evidence type="ECO:0000313" key="2">
    <source>
        <dbReference type="Proteomes" id="UP000030321"/>
    </source>
</evidence>
<dbReference type="Proteomes" id="UP000030321">
    <property type="component" value="Unassembled WGS sequence"/>
</dbReference>
<reference evidence="2" key="1">
    <citation type="journal article" date="2015" name="Genome">
        <title>Whole Genome Sequence of the Non-Microcystin-Producing Microcystis aeruginosa Strain NIES-44.</title>
        <authorList>
            <person name="Okano K."/>
            <person name="Miyata N."/>
            <person name="Ozaki Y."/>
        </authorList>
    </citation>
    <scope>NUCLEOTIDE SEQUENCE [LARGE SCALE GENOMIC DNA]</scope>
    <source>
        <strain evidence="2">NIES-44</strain>
    </source>
</reference>
<dbReference type="AlphaFoldDB" id="A0A0A1VPN5"/>
<comment type="caution">
    <text evidence="1">The sequence shown here is derived from an EMBL/GenBank/DDBJ whole genome shotgun (WGS) entry which is preliminary data.</text>
</comment>
<evidence type="ECO:0008006" key="3">
    <source>
        <dbReference type="Google" id="ProtNLM"/>
    </source>
</evidence>
<name>A0A0A1VPN5_MICAE</name>
<proteinExistence type="predicted"/>